<dbReference type="GO" id="GO:0047536">
    <property type="term" value="F:2-aminoadipate transaminase activity"/>
    <property type="evidence" value="ECO:0007669"/>
    <property type="project" value="TreeGrafter"/>
</dbReference>
<evidence type="ECO:0000256" key="1">
    <source>
        <dbReference type="ARBA" id="ARBA00001933"/>
    </source>
</evidence>
<accession>A0AAV5R277</accession>
<evidence type="ECO:0000256" key="5">
    <source>
        <dbReference type="ARBA" id="ARBA00022898"/>
    </source>
</evidence>
<keyword evidence="4" id="KW-0808">Transferase</keyword>
<dbReference type="Gene3D" id="3.40.640.10">
    <property type="entry name" value="Type I PLP-dependent aspartate aminotransferase-like (Major domain)"/>
    <property type="match status" value="1"/>
</dbReference>
<protein>
    <submittedName>
        <fullName evidence="7">Aromatic-amino-acid:2-oxoglutarate transaminase</fullName>
    </submittedName>
</protein>
<gene>
    <name evidence="7" type="ORF">DAPK24_021610</name>
</gene>
<dbReference type="GO" id="GO:0008793">
    <property type="term" value="F:aromatic-amino-acid transaminase activity"/>
    <property type="evidence" value="ECO:0007669"/>
    <property type="project" value="TreeGrafter"/>
</dbReference>
<dbReference type="GO" id="GO:0019878">
    <property type="term" value="P:lysine biosynthetic process via aminoadipic acid"/>
    <property type="evidence" value="ECO:0007669"/>
    <property type="project" value="TreeGrafter"/>
</dbReference>
<keyword evidence="5" id="KW-0663">Pyridoxal phosphate</keyword>
<evidence type="ECO:0000256" key="3">
    <source>
        <dbReference type="ARBA" id="ARBA00022576"/>
    </source>
</evidence>
<sequence length="487" mass="54879">MTKAEIQLSSEILSLVSDKTKVRNPVHFRDCIPNADHIKKHSNPIALTGGMPNHGFFPIENLHVTLKEKPFSSNNLIESSIPTIAKDSQLQTDIKTSLQYSETGGLPPLIKQIRQFVSRVVKPNYNSWDVIASLGGSDGINKSLELFINPGDTVLFEEFTFTPIINILKEKGGIPVPITLKEIFLKNTTELNYINELENLLENWSTLKPDLKFPKVLYTIPSGHNPTGLSQTLDHKKKVYALAEKFNFIIIEDEPYAYLNYKSFQNNKIELNQSNDEYINDLIPSYTTLDTSGRVIRVETFSKIFAPGLRLGYIVAHKDLINKLLKASEVLTKSPNGYSQLILNNAILSYGGIEGWIKWIIGVRDSYLTRKNTFIDNLLNSNASKKGYITPIDPSCGMFVSIIINIENHPNFKNKPEDYKDLMDQLYLKGVEYGVTFVLGHAMSVDYSYSSSRTNFVRAAISYVETDDVLVEAAKRTNDAVVDFFES</sequence>
<feature type="domain" description="Aminotransferase class I/classII large" evidence="6">
    <location>
        <begin position="71"/>
        <end position="405"/>
    </location>
</feature>
<keyword evidence="3" id="KW-0032">Aminotransferase</keyword>
<comment type="cofactor">
    <cofactor evidence="1">
        <name>pyridoxal 5'-phosphate</name>
        <dbReference type="ChEBI" id="CHEBI:597326"/>
    </cofactor>
</comment>
<evidence type="ECO:0000256" key="2">
    <source>
        <dbReference type="ARBA" id="ARBA00007441"/>
    </source>
</evidence>
<keyword evidence="8" id="KW-1185">Reference proteome</keyword>
<name>A0AAV5R277_PICKL</name>
<dbReference type="AlphaFoldDB" id="A0AAV5R277"/>
<evidence type="ECO:0000256" key="4">
    <source>
        <dbReference type="ARBA" id="ARBA00022679"/>
    </source>
</evidence>
<comment type="similarity">
    <text evidence="2">Belongs to the class-I pyridoxal-phosphate-dependent aminotransferase family.</text>
</comment>
<dbReference type="GO" id="GO:0030170">
    <property type="term" value="F:pyridoxal phosphate binding"/>
    <property type="evidence" value="ECO:0007669"/>
    <property type="project" value="InterPro"/>
</dbReference>
<dbReference type="GO" id="GO:0006571">
    <property type="term" value="P:tyrosine biosynthetic process"/>
    <property type="evidence" value="ECO:0007669"/>
    <property type="project" value="TreeGrafter"/>
</dbReference>
<dbReference type="PANTHER" id="PTHR42790:SF2">
    <property type="entry name" value="AROMATIC AMINO ACID AMINOTRANSFERASE 2"/>
    <property type="match status" value="1"/>
</dbReference>
<dbReference type="Proteomes" id="UP001378960">
    <property type="component" value="Unassembled WGS sequence"/>
</dbReference>
<dbReference type="InterPro" id="IPR015421">
    <property type="entry name" value="PyrdxlP-dep_Trfase_major"/>
</dbReference>
<evidence type="ECO:0000259" key="6">
    <source>
        <dbReference type="Pfam" id="PF00155"/>
    </source>
</evidence>
<dbReference type="EMBL" id="BTGB01000002">
    <property type="protein sequence ID" value="GMM45586.1"/>
    <property type="molecule type" value="Genomic_DNA"/>
</dbReference>
<dbReference type="InterPro" id="IPR015424">
    <property type="entry name" value="PyrdxlP-dep_Trfase"/>
</dbReference>
<dbReference type="InterPro" id="IPR004839">
    <property type="entry name" value="Aminotransferase_I/II_large"/>
</dbReference>
<evidence type="ECO:0000313" key="7">
    <source>
        <dbReference type="EMBL" id="GMM45586.1"/>
    </source>
</evidence>
<reference evidence="7 8" key="1">
    <citation type="journal article" date="2023" name="Elife">
        <title>Identification of key yeast species and microbe-microbe interactions impacting larval growth of Drosophila in the wild.</title>
        <authorList>
            <person name="Mure A."/>
            <person name="Sugiura Y."/>
            <person name="Maeda R."/>
            <person name="Honda K."/>
            <person name="Sakurai N."/>
            <person name="Takahashi Y."/>
            <person name="Watada M."/>
            <person name="Katoh T."/>
            <person name="Gotoh A."/>
            <person name="Gotoh Y."/>
            <person name="Taniguchi I."/>
            <person name="Nakamura K."/>
            <person name="Hayashi T."/>
            <person name="Katayama T."/>
            <person name="Uemura T."/>
            <person name="Hattori Y."/>
        </authorList>
    </citation>
    <scope>NUCLEOTIDE SEQUENCE [LARGE SCALE GENOMIC DNA]</scope>
    <source>
        <strain evidence="7 8">PK-24</strain>
    </source>
</reference>
<organism evidence="7 8">
    <name type="scientific">Pichia kluyveri</name>
    <name type="common">Yeast</name>
    <dbReference type="NCBI Taxonomy" id="36015"/>
    <lineage>
        <taxon>Eukaryota</taxon>
        <taxon>Fungi</taxon>
        <taxon>Dikarya</taxon>
        <taxon>Ascomycota</taxon>
        <taxon>Saccharomycotina</taxon>
        <taxon>Pichiomycetes</taxon>
        <taxon>Pichiales</taxon>
        <taxon>Pichiaceae</taxon>
        <taxon>Pichia</taxon>
    </lineage>
</organism>
<proteinExistence type="inferred from homology"/>
<dbReference type="PANTHER" id="PTHR42790">
    <property type="entry name" value="AMINOTRANSFERASE"/>
    <property type="match status" value="1"/>
</dbReference>
<comment type="caution">
    <text evidence="7">The sequence shown here is derived from an EMBL/GenBank/DDBJ whole genome shotgun (WGS) entry which is preliminary data.</text>
</comment>
<dbReference type="SUPFAM" id="SSF53383">
    <property type="entry name" value="PLP-dependent transferases"/>
    <property type="match status" value="1"/>
</dbReference>
<dbReference type="GO" id="GO:0009074">
    <property type="term" value="P:aromatic amino acid family catabolic process"/>
    <property type="evidence" value="ECO:0007669"/>
    <property type="project" value="TreeGrafter"/>
</dbReference>
<dbReference type="Pfam" id="PF00155">
    <property type="entry name" value="Aminotran_1_2"/>
    <property type="match status" value="1"/>
</dbReference>
<dbReference type="CDD" id="cd00609">
    <property type="entry name" value="AAT_like"/>
    <property type="match status" value="1"/>
</dbReference>
<evidence type="ECO:0000313" key="8">
    <source>
        <dbReference type="Proteomes" id="UP001378960"/>
    </source>
</evidence>
<dbReference type="InterPro" id="IPR050859">
    <property type="entry name" value="Class-I_PLP-dep_aminotransf"/>
</dbReference>